<dbReference type="GO" id="GO:0009734">
    <property type="term" value="P:auxin-activated signaling pathway"/>
    <property type="evidence" value="ECO:0007669"/>
    <property type="project" value="UniProtKB-KW"/>
</dbReference>
<name>A0A803M9V9_CHEQI</name>
<feature type="transmembrane region" description="Helical" evidence="9">
    <location>
        <begin position="12"/>
        <end position="32"/>
    </location>
</feature>
<feature type="compositionally biased region" description="Basic and acidic residues" evidence="8">
    <location>
        <begin position="86"/>
        <end position="96"/>
    </location>
</feature>
<evidence type="ECO:0000256" key="3">
    <source>
        <dbReference type="ARBA" id="ARBA00022448"/>
    </source>
</evidence>
<dbReference type="GO" id="GO:0005783">
    <property type="term" value="C:endoplasmic reticulum"/>
    <property type="evidence" value="ECO:0007669"/>
    <property type="project" value="TreeGrafter"/>
</dbReference>
<evidence type="ECO:0000256" key="6">
    <source>
        <dbReference type="ARBA" id="ARBA00023136"/>
    </source>
</evidence>
<sequence>MYGENPSKSLMVQLSVIQFIIWFPCLLFLFEYRRATLLVPQKCCENEIGLGFDEEIRIGVGEASLPIESSEIDEANRRGNQNLTNDGHDHDHRGDTNPKGSTLQELGTRSTMVDQVHPETVAQLELEPKPKETIPAGAATRLILIMVCKKLMRNPNFYSSVIALIWSLISFRWHVQIPAIVDNSIKILSDAGLGMAMFSLGLFMASQPRIIAGGNASAALATAMRFLVGPGITVATSYIVGLRGTLLQITIMQAALPQAIVPFIFAREYNVHPGILST</sequence>
<dbReference type="EnsemblPlants" id="AUR62025685-RA">
    <property type="protein sequence ID" value="AUR62025685-RA:cds"/>
    <property type="gene ID" value="AUR62025685"/>
</dbReference>
<keyword evidence="3" id="KW-0813">Transport</keyword>
<reference evidence="10" key="1">
    <citation type="journal article" date="2017" name="Nature">
        <title>The genome of Chenopodium quinoa.</title>
        <authorList>
            <person name="Jarvis D.E."/>
            <person name="Ho Y.S."/>
            <person name="Lightfoot D.J."/>
            <person name="Schmoeckel S.M."/>
            <person name="Li B."/>
            <person name="Borm T.J.A."/>
            <person name="Ohyanagi H."/>
            <person name="Mineta K."/>
            <person name="Michell C.T."/>
            <person name="Saber N."/>
            <person name="Kharbatia N.M."/>
            <person name="Rupper R.R."/>
            <person name="Sharp A.R."/>
            <person name="Dally N."/>
            <person name="Boughton B.A."/>
            <person name="Woo Y.H."/>
            <person name="Gao G."/>
            <person name="Schijlen E.G.W.M."/>
            <person name="Guo X."/>
            <person name="Momin A.A."/>
            <person name="Negrao S."/>
            <person name="Al-Babili S."/>
            <person name="Gehring C."/>
            <person name="Roessner U."/>
            <person name="Jung C."/>
            <person name="Murphy K."/>
            <person name="Arold S.T."/>
            <person name="Gojobori T."/>
            <person name="van der Linden C.G."/>
            <person name="van Loo E.N."/>
            <person name="Jellen E.N."/>
            <person name="Maughan P.J."/>
            <person name="Tester M."/>
        </authorList>
    </citation>
    <scope>NUCLEOTIDE SEQUENCE [LARGE SCALE GENOMIC DNA]</scope>
    <source>
        <strain evidence="10">cv. PI 614886</strain>
    </source>
</reference>
<comment type="similarity">
    <text evidence="2">Belongs to the auxin efflux carrier (TC 2.A.69.1) family.</text>
</comment>
<feature type="region of interest" description="Disordered" evidence="8">
    <location>
        <begin position="78"/>
        <end position="104"/>
    </location>
</feature>
<dbReference type="AlphaFoldDB" id="A0A803M9V9"/>
<dbReference type="Pfam" id="PF03547">
    <property type="entry name" value="Mem_trans"/>
    <property type="match status" value="1"/>
</dbReference>
<dbReference type="GO" id="GO:0010329">
    <property type="term" value="F:auxin efflux transmembrane transporter activity"/>
    <property type="evidence" value="ECO:0007669"/>
    <property type="project" value="TreeGrafter"/>
</dbReference>
<proteinExistence type="inferred from homology"/>
<dbReference type="PANTHER" id="PTHR31752">
    <property type="entry name" value="AUXIN EFFLUX CARRIER COMPONENT 1B-RELATED"/>
    <property type="match status" value="1"/>
</dbReference>
<keyword evidence="11" id="KW-1185">Reference proteome</keyword>
<dbReference type="Proteomes" id="UP000596660">
    <property type="component" value="Unplaced"/>
</dbReference>
<evidence type="ECO:0000256" key="8">
    <source>
        <dbReference type="SAM" id="MobiDB-lite"/>
    </source>
</evidence>
<evidence type="ECO:0000256" key="2">
    <source>
        <dbReference type="ARBA" id="ARBA00009177"/>
    </source>
</evidence>
<dbReference type="GO" id="GO:0009926">
    <property type="term" value="P:auxin polar transport"/>
    <property type="evidence" value="ECO:0007669"/>
    <property type="project" value="TreeGrafter"/>
</dbReference>
<evidence type="ECO:0008006" key="12">
    <source>
        <dbReference type="Google" id="ProtNLM"/>
    </source>
</evidence>
<reference evidence="10" key="2">
    <citation type="submission" date="2021-03" db="UniProtKB">
        <authorList>
            <consortium name="EnsemblPlants"/>
        </authorList>
    </citation>
    <scope>IDENTIFICATION</scope>
</reference>
<dbReference type="InterPro" id="IPR051107">
    <property type="entry name" value="Auxin_Efflux_Carrier"/>
</dbReference>
<dbReference type="InterPro" id="IPR004776">
    <property type="entry name" value="Mem_transp_PIN-like"/>
</dbReference>
<dbReference type="SMR" id="A0A803M9V9"/>
<dbReference type="GO" id="GO:0005886">
    <property type="term" value="C:plasma membrane"/>
    <property type="evidence" value="ECO:0007669"/>
    <property type="project" value="TreeGrafter"/>
</dbReference>
<feature type="transmembrane region" description="Helical" evidence="9">
    <location>
        <begin position="218"/>
        <end position="240"/>
    </location>
</feature>
<accession>A0A803M9V9</accession>
<evidence type="ECO:0000256" key="1">
    <source>
        <dbReference type="ARBA" id="ARBA00004141"/>
    </source>
</evidence>
<evidence type="ECO:0000256" key="9">
    <source>
        <dbReference type="SAM" id="Phobius"/>
    </source>
</evidence>
<feature type="transmembrane region" description="Helical" evidence="9">
    <location>
        <begin position="156"/>
        <end position="175"/>
    </location>
</feature>
<evidence type="ECO:0000256" key="5">
    <source>
        <dbReference type="ARBA" id="ARBA00022989"/>
    </source>
</evidence>
<keyword evidence="7" id="KW-0927">Auxin signaling pathway</keyword>
<evidence type="ECO:0000313" key="11">
    <source>
        <dbReference type="Proteomes" id="UP000596660"/>
    </source>
</evidence>
<evidence type="ECO:0000256" key="4">
    <source>
        <dbReference type="ARBA" id="ARBA00022692"/>
    </source>
</evidence>
<organism evidence="10 11">
    <name type="scientific">Chenopodium quinoa</name>
    <name type="common">Quinoa</name>
    <dbReference type="NCBI Taxonomy" id="63459"/>
    <lineage>
        <taxon>Eukaryota</taxon>
        <taxon>Viridiplantae</taxon>
        <taxon>Streptophyta</taxon>
        <taxon>Embryophyta</taxon>
        <taxon>Tracheophyta</taxon>
        <taxon>Spermatophyta</taxon>
        <taxon>Magnoliopsida</taxon>
        <taxon>eudicotyledons</taxon>
        <taxon>Gunneridae</taxon>
        <taxon>Pentapetalae</taxon>
        <taxon>Caryophyllales</taxon>
        <taxon>Chenopodiaceae</taxon>
        <taxon>Chenopodioideae</taxon>
        <taxon>Atripliceae</taxon>
        <taxon>Chenopodium</taxon>
    </lineage>
</organism>
<keyword evidence="5 9" id="KW-1133">Transmembrane helix</keyword>
<keyword evidence="4 9" id="KW-0812">Transmembrane</keyword>
<keyword evidence="6 9" id="KW-0472">Membrane</keyword>
<evidence type="ECO:0000313" key="10">
    <source>
        <dbReference type="EnsemblPlants" id="AUR62025685-RA:cds"/>
    </source>
</evidence>
<protein>
    <recommendedName>
        <fullName evidence="12">Auxin efflux carrier component</fullName>
    </recommendedName>
</protein>
<dbReference type="PANTHER" id="PTHR31752:SF40">
    <property type="entry name" value="AUXIN EFFLUX CARRIER COMPONENT 8"/>
    <property type="match status" value="1"/>
</dbReference>
<evidence type="ECO:0000256" key="7">
    <source>
        <dbReference type="ARBA" id="ARBA00023294"/>
    </source>
</evidence>
<feature type="transmembrane region" description="Helical" evidence="9">
    <location>
        <begin position="187"/>
        <end position="206"/>
    </location>
</feature>
<dbReference type="Gramene" id="AUR62025685-RA">
    <property type="protein sequence ID" value="AUR62025685-RA:cds"/>
    <property type="gene ID" value="AUR62025685"/>
</dbReference>
<comment type="subcellular location">
    <subcellularLocation>
        <location evidence="1">Membrane</location>
        <topology evidence="1">Multi-pass membrane protein</topology>
    </subcellularLocation>
</comment>